<dbReference type="PANTHER" id="PTHR47505:SF1">
    <property type="entry name" value="DNA UTILIZATION PROTEIN YHGH"/>
    <property type="match status" value="1"/>
</dbReference>
<dbReference type="EMBL" id="CP049866">
    <property type="protein sequence ID" value="QIK75613.1"/>
    <property type="molecule type" value="Genomic_DNA"/>
</dbReference>
<dbReference type="CDD" id="cd06223">
    <property type="entry name" value="PRTases_typeI"/>
    <property type="match status" value="1"/>
</dbReference>
<accession>A0A6G7YFP4</accession>
<dbReference type="AlphaFoldDB" id="A0A6G7YFP4"/>
<dbReference type="RefSeq" id="WP_166317780.1">
    <property type="nucleotide sequence ID" value="NZ_CP049866.1"/>
</dbReference>
<protein>
    <submittedName>
        <fullName evidence="2">ComF family protein</fullName>
    </submittedName>
</protein>
<dbReference type="KEGG" id="npi:G7071_09310"/>
<dbReference type="PANTHER" id="PTHR47505">
    <property type="entry name" value="DNA UTILIZATION PROTEIN YHGH"/>
    <property type="match status" value="1"/>
</dbReference>
<evidence type="ECO:0000256" key="1">
    <source>
        <dbReference type="ARBA" id="ARBA00008007"/>
    </source>
</evidence>
<evidence type="ECO:0000313" key="3">
    <source>
        <dbReference type="Proteomes" id="UP000502035"/>
    </source>
</evidence>
<dbReference type="Gene3D" id="3.40.50.2020">
    <property type="match status" value="1"/>
</dbReference>
<dbReference type="Proteomes" id="UP000502035">
    <property type="component" value="Chromosome"/>
</dbReference>
<reference evidence="2 3" key="1">
    <citation type="submission" date="2020-03" db="EMBL/GenBank/DDBJ databases">
        <title>Nocardioides sp. nov., isolated from fish.</title>
        <authorList>
            <person name="Hyun D.-W."/>
            <person name="Bae J.-W."/>
        </authorList>
    </citation>
    <scope>NUCLEOTIDE SEQUENCE [LARGE SCALE GENOMIC DNA]</scope>
    <source>
        <strain evidence="2 3">HDW12A</strain>
    </source>
</reference>
<gene>
    <name evidence="2" type="ORF">G7071_09310</name>
</gene>
<sequence>MTDVRDVVLDLVTGSACVGCEAPGRMLCRACREGLPRRARVAWPHPTPPGLATPWVMTDYDGAVRAMIVGHKDRGQFAFRRTLAQLLLESVRAAAGEPGATLVLVPVPSRPGSSRRRGYDPMGTLTRIVATRLRKEGHSACAAPLLVSSRSVVDQAGLDAAQRAVNLAGSMTCPSPGLARLARRHTHARVVVCDDVLTTGATAAEAQRALSAVGLVPVAIAAVAATRRRSWSQTP</sequence>
<name>A0A6G7YFP4_9ACTN</name>
<proteinExistence type="inferred from homology"/>
<dbReference type="InterPro" id="IPR029057">
    <property type="entry name" value="PRTase-like"/>
</dbReference>
<keyword evidence="3" id="KW-1185">Reference proteome</keyword>
<dbReference type="SUPFAM" id="SSF53271">
    <property type="entry name" value="PRTase-like"/>
    <property type="match status" value="1"/>
</dbReference>
<comment type="similarity">
    <text evidence="1">Belongs to the ComF/GntX family.</text>
</comment>
<dbReference type="InterPro" id="IPR000836">
    <property type="entry name" value="PRTase_dom"/>
</dbReference>
<evidence type="ECO:0000313" key="2">
    <source>
        <dbReference type="EMBL" id="QIK75613.1"/>
    </source>
</evidence>
<dbReference type="InterPro" id="IPR051910">
    <property type="entry name" value="ComF/GntX_DNA_util-trans"/>
</dbReference>
<organism evidence="2 3">
    <name type="scientific">Nocardioides piscis</name>
    <dbReference type="NCBI Taxonomy" id="2714938"/>
    <lineage>
        <taxon>Bacteria</taxon>
        <taxon>Bacillati</taxon>
        <taxon>Actinomycetota</taxon>
        <taxon>Actinomycetes</taxon>
        <taxon>Propionibacteriales</taxon>
        <taxon>Nocardioidaceae</taxon>
        <taxon>Nocardioides</taxon>
    </lineage>
</organism>